<evidence type="ECO:0000256" key="4">
    <source>
        <dbReference type="ARBA" id="ARBA00022692"/>
    </source>
</evidence>
<keyword evidence="5 8" id="KW-1133">Transmembrane helix</keyword>
<reference evidence="10 11" key="2">
    <citation type="submission" date="2015-05" db="EMBL/GenBank/DDBJ databases">
        <authorList>
            <person name="Morales-Cruz A."/>
            <person name="Amrine K.C."/>
            <person name="Cantu D."/>
        </authorList>
    </citation>
    <scope>NUCLEOTIDE SEQUENCE [LARGE SCALE GENOMIC DNA]</scope>
    <source>
        <strain evidence="10">UCRPC4</strain>
    </source>
</reference>
<evidence type="ECO:0000256" key="7">
    <source>
        <dbReference type="SAM" id="MobiDB-lite"/>
    </source>
</evidence>
<dbReference type="Proteomes" id="UP000053317">
    <property type="component" value="Unassembled WGS sequence"/>
</dbReference>
<comment type="subcellular location">
    <subcellularLocation>
        <location evidence="1">Membrane</location>
        <topology evidence="1">Multi-pass membrane protein</topology>
    </subcellularLocation>
</comment>
<dbReference type="InterPro" id="IPR001173">
    <property type="entry name" value="Glyco_trans_2-like"/>
</dbReference>
<organism evidence="10 11">
    <name type="scientific">Phaeomoniella chlamydospora</name>
    <name type="common">Phaeoacremonium chlamydosporum</name>
    <dbReference type="NCBI Taxonomy" id="158046"/>
    <lineage>
        <taxon>Eukaryota</taxon>
        <taxon>Fungi</taxon>
        <taxon>Dikarya</taxon>
        <taxon>Ascomycota</taxon>
        <taxon>Pezizomycotina</taxon>
        <taxon>Eurotiomycetes</taxon>
        <taxon>Chaetothyriomycetidae</taxon>
        <taxon>Phaeomoniellales</taxon>
        <taxon>Phaeomoniellaceae</taxon>
        <taxon>Phaeomoniella</taxon>
    </lineage>
</organism>
<gene>
    <name evidence="10" type="ORF">UCRPC4_g03723</name>
</gene>
<evidence type="ECO:0000256" key="2">
    <source>
        <dbReference type="ARBA" id="ARBA00022676"/>
    </source>
</evidence>
<evidence type="ECO:0000256" key="3">
    <source>
        <dbReference type="ARBA" id="ARBA00022679"/>
    </source>
</evidence>
<feature type="transmembrane region" description="Helical" evidence="8">
    <location>
        <begin position="564"/>
        <end position="586"/>
    </location>
</feature>
<dbReference type="GO" id="GO:0016020">
    <property type="term" value="C:membrane"/>
    <property type="evidence" value="ECO:0007669"/>
    <property type="project" value="UniProtKB-SubCell"/>
</dbReference>
<comment type="caution">
    <text evidence="10">The sequence shown here is derived from an EMBL/GenBank/DDBJ whole genome shotgun (WGS) entry which is preliminary data.</text>
</comment>
<name>A0A0G2GXT7_PHACM</name>
<dbReference type="InterPro" id="IPR050321">
    <property type="entry name" value="Glycosyltr_2/OpgH_subfam"/>
</dbReference>
<dbReference type="PANTHER" id="PTHR43867:SF2">
    <property type="entry name" value="CELLULOSE SYNTHASE CATALYTIC SUBUNIT A [UDP-FORMING]"/>
    <property type="match status" value="1"/>
</dbReference>
<keyword evidence="3" id="KW-0808">Transferase</keyword>
<proteinExistence type="predicted"/>
<evidence type="ECO:0000256" key="8">
    <source>
        <dbReference type="SAM" id="Phobius"/>
    </source>
</evidence>
<keyword evidence="4 8" id="KW-0812">Transmembrane</keyword>
<dbReference type="SUPFAM" id="SSF53448">
    <property type="entry name" value="Nucleotide-diphospho-sugar transferases"/>
    <property type="match status" value="1"/>
</dbReference>
<dbReference type="Gene3D" id="3.90.550.10">
    <property type="entry name" value="Spore Coat Polysaccharide Biosynthesis Protein SpsA, Chain A"/>
    <property type="match status" value="1"/>
</dbReference>
<feature type="transmembrane region" description="Helical" evidence="8">
    <location>
        <begin position="143"/>
        <end position="163"/>
    </location>
</feature>
<evidence type="ECO:0000256" key="6">
    <source>
        <dbReference type="ARBA" id="ARBA00023136"/>
    </source>
</evidence>
<evidence type="ECO:0000313" key="11">
    <source>
        <dbReference type="Proteomes" id="UP000053317"/>
    </source>
</evidence>
<dbReference type="InterPro" id="IPR029044">
    <property type="entry name" value="Nucleotide-diphossugar_trans"/>
</dbReference>
<dbReference type="CDD" id="cd06421">
    <property type="entry name" value="CESA_CelA_like"/>
    <property type="match status" value="1"/>
</dbReference>
<feature type="domain" description="Glycosyltransferase 2-like" evidence="9">
    <location>
        <begin position="324"/>
        <end position="507"/>
    </location>
</feature>
<dbReference type="PANTHER" id="PTHR43867">
    <property type="entry name" value="CELLULOSE SYNTHASE CATALYTIC SUBUNIT A [UDP-FORMING]"/>
    <property type="match status" value="1"/>
</dbReference>
<evidence type="ECO:0000259" key="9">
    <source>
        <dbReference type="Pfam" id="PF13632"/>
    </source>
</evidence>
<dbReference type="EMBL" id="LCWF01000085">
    <property type="protein sequence ID" value="KKY21460.1"/>
    <property type="molecule type" value="Genomic_DNA"/>
</dbReference>
<accession>A0A0G2GXT7</accession>
<keyword evidence="2" id="KW-0328">Glycosyltransferase</keyword>
<reference evidence="10 11" key="1">
    <citation type="submission" date="2015-05" db="EMBL/GenBank/DDBJ databases">
        <title>Distinctive expansion of gene families associated with plant cell wall degradation and secondary metabolism in the genomes of grapevine trunk pathogens.</title>
        <authorList>
            <person name="Lawrence D.P."/>
            <person name="Travadon R."/>
            <person name="Rolshausen P.E."/>
            <person name="Baumgartner K."/>
        </authorList>
    </citation>
    <scope>NUCLEOTIDE SEQUENCE [LARGE SCALE GENOMIC DNA]</scope>
    <source>
        <strain evidence="10">UCRPC4</strain>
    </source>
</reference>
<dbReference type="Pfam" id="PF13632">
    <property type="entry name" value="Glyco_trans_2_3"/>
    <property type="match status" value="1"/>
</dbReference>
<feature type="region of interest" description="Disordered" evidence="7">
    <location>
        <begin position="1"/>
        <end position="49"/>
    </location>
</feature>
<feature type="transmembrane region" description="Helical" evidence="8">
    <location>
        <begin position="627"/>
        <end position="649"/>
    </location>
</feature>
<dbReference type="GO" id="GO:0016757">
    <property type="term" value="F:glycosyltransferase activity"/>
    <property type="evidence" value="ECO:0007669"/>
    <property type="project" value="UniProtKB-KW"/>
</dbReference>
<protein>
    <submittedName>
        <fullName evidence="10">Putative glycosyl</fullName>
    </submittedName>
</protein>
<keyword evidence="11" id="KW-1185">Reference proteome</keyword>
<keyword evidence="6 8" id="KW-0472">Membrane</keyword>
<evidence type="ECO:0000256" key="5">
    <source>
        <dbReference type="ARBA" id="ARBA00022989"/>
    </source>
</evidence>
<dbReference type="AlphaFoldDB" id="A0A0G2GXT7"/>
<evidence type="ECO:0000313" key="10">
    <source>
        <dbReference type="EMBL" id="KKY21460.1"/>
    </source>
</evidence>
<dbReference type="OrthoDB" id="72851at2759"/>
<feature type="transmembrane region" description="Helical" evidence="8">
    <location>
        <begin position="489"/>
        <end position="515"/>
    </location>
</feature>
<evidence type="ECO:0000256" key="1">
    <source>
        <dbReference type="ARBA" id="ARBA00004141"/>
    </source>
</evidence>
<feature type="transmembrane region" description="Helical" evidence="8">
    <location>
        <begin position="183"/>
        <end position="209"/>
    </location>
</feature>
<feature type="transmembrane region" description="Helical" evidence="8">
    <location>
        <begin position="661"/>
        <end position="685"/>
    </location>
</feature>
<sequence length="750" mass="84772">MAARVGRYSPDDEDWNESYPDLSDQIARPTNPYARLRQQEPPQRLVPLTPQRQEWAQRSLSDLYPESLPETPSLGTPLRPLTPNRSSVFLAASRSQTSLAHSTAPLYADGPTGYFTSERIKEGAIARLHERDDVGFLPTWKRYLYKLAPFLTVLTLALYWLYFGLRIYCVQAAQEQENRTFPLAWIFIGIEISVAVPVFLQSIWSVFILKKRKRPKYRLLGNAVPSVDVFITCCGEDDDLVMDTVRAACDIDYPLEKFRVIVLDDGKSDNLKASVNDLAASTCPNAMYMRRPKFPGVPHHFKAGNLNYGIEETHNLPGGPGELIAALDADMLPERDWLRAIIPHLLIDDRMALACPPQLFYNVPAGDPLCQSLDFFVHVSEPIKDALGVAWCTGSGYVVKRHALEEINGFPLGSLAEDVATSTLLLGRGYKTAYVHEALQYGTVPETFSGHLKQRTRWAIGTVDTSFKLKFYLFGDNIRRLTVAQRLSSFCYAVMGLFNIVLVMSIFAMPVVLIINQRLVAYANDNQLRWLIRACFASIAVNRLCELALFIPSGYTTGQRGARAQLWMSPYIALTIIRSFVLPTWLGGQTQAFKPSGSLKSDLNERDPVLRAPMYRRLRVIIFNNLAFFHIAYVYFCLVAVVISTYRCFIKEDSNTRETIICLLTHAFWPPLTWIITVSAFWIPITYACDPPTMSTDRETYLNRDPKTGVAHPTPKSKKIGFKTETAYFEFEYTATTAFTTLVFVASFFF</sequence>
<feature type="transmembrane region" description="Helical" evidence="8">
    <location>
        <begin position="530"/>
        <end position="552"/>
    </location>
</feature>